<dbReference type="EMBL" id="ML996175">
    <property type="protein sequence ID" value="KAF2732565.1"/>
    <property type="molecule type" value="Genomic_DNA"/>
</dbReference>
<sequence length="853" mass="95953">MKSLPAVGLASSILQIIDFGVKITQKDHKLFHPSEGESVENHVVLQCIANHLNALSSELDENDLKKLTAEKKGPKLSEAAAQLLKLSDETKEQTTALIDAVLQAQSRGSYSDPKWQTGREALLSAWKKKDLKTLKKKLKQIRKEVDTSLLVALRQYLDQSAETGLPVFSEDTPHLHHVEKWQNSAMDAVHTNKWKPNKKKDVEEFHKHTDALVLAETEARFAQETFAKLYFPVLDDRIQSIPAAFEGTFEWLFESSATAGATGADEANFMQWLANKGGHNLFWITGKVGSGKSVLMKHLFRNPRIFPSLEAWSGASPGITAGFFFWNSGTELQKTPAGLLRSLLYEALQDMIFGPLEQDPAILQLLFSDRWQQFLSYGGGISEFTLKDVRQSFDLMIQDASKKFLFIIDGLDEQEGYPDAVMDVLLSASKRDNVKICISSRQSPAYQNAFENRPCLTIDLKTNDDIQKYATSALHKNEQYAKLREQQSDDKMENFLVRELVHKASGVFLWACFATEVLLLELTEEGFSSLQSRLDALPSNLDGILNQIFTSLDETDRKKAARVFRIVNAHGYPRLLSLSFACDPRTESSLSAKIQPLTEPELTTHIAEMMHTLQNQTRNFLSIYEIAPDSPDSDTDSTSSADSLAAKPEHLKVNYRHRAVQDFIESEPIWKQICAFPLNPDEHWANASLWALKKLAPKDPLRIWDPLAWCIEYALRLEDADGKVRLTYLDEVARTFGELVQGRTTDLPDAAAAAAKPESFLDVAVWLNLAGYVRIRAKEAERKEVRHAIDYCAAVGKKLGRGGEAGWVGERRRLKVVYVRTTPELDQLLEYYSKPAMSRMVTAKPHVEIPESV</sequence>
<evidence type="ECO:0000259" key="2">
    <source>
        <dbReference type="Pfam" id="PF24883"/>
    </source>
</evidence>
<accession>A0A9P4QW12</accession>
<dbReference type="Pfam" id="PF24883">
    <property type="entry name" value="NPHP3_N"/>
    <property type="match status" value="1"/>
</dbReference>
<feature type="domain" description="Nephrocystin 3-like N-terminal" evidence="2">
    <location>
        <begin position="265"/>
        <end position="441"/>
    </location>
</feature>
<dbReference type="Gene3D" id="3.40.50.300">
    <property type="entry name" value="P-loop containing nucleotide triphosphate hydrolases"/>
    <property type="match status" value="1"/>
</dbReference>
<evidence type="ECO:0000313" key="4">
    <source>
        <dbReference type="Proteomes" id="UP000799444"/>
    </source>
</evidence>
<evidence type="ECO:0000256" key="1">
    <source>
        <dbReference type="ARBA" id="ARBA00022737"/>
    </source>
</evidence>
<dbReference type="OrthoDB" id="443402at2759"/>
<gene>
    <name evidence="3" type="ORF">EJ04DRAFT_469981</name>
</gene>
<evidence type="ECO:0000313" key="3">
    <source>
        <dbReference type="EMBL" id="KAF2732565.1"/>
    </source>
</evidence>
<dbReference type="InterPro" id="IPR027417">
    <property type="entry name" value="P-loop_NTPase"/>
</dbReference>
<protein>
    <recommendedName>
        <fullName evidence="2">Nephrocystin 3-like N-terminal domain-containing protein</fullName>
    </recommendedName>
</protein>
<comment type="caution">
    <text evidence="3">The sequence shown here is derived from an EMBL/GenBank/DDBJ whole genome shotgun (WGS) entry which is preliminary data.</text>
</comment>
<keyword evidence="4" id="KW-1185">Reference proteome</keyword>
<dbReference type="AlphaFoldDB" id="A0A9P4QW12"/>
<proteinExistence type="predicted"/>
<dbReference type="SUPFAM" id="SSF52540">
    <property type="entry name" value="P-loop containing nucleoside triphosphate hydrolases"/>
    <property type="match status" value="1"/>
</dbReference>
<organism evidence="3 4">
    <name type="scientific">Polyplosphaeria fusca</name>
    <dbReference type="NCBI Taxonomy" id="682080"/>
    <lineage>
        <taxon>Eukaryota</taxon>
        <taxon>Fungi</taxon>
        <taxon>Dikarya</taxon>
        <taxon>Ascomycota</taxon>
        <taxon>Pezizomycotina</taxon>
        <taxon>Dothideomycetes</taxon>
        <taxon>Pleosporomycetidae</taxon>
        <taxon>Pleosporales</taxon>
        <taxon>Tetraplosphaeriaceae</taxon>
        <taxon>Polyplosphaeria</taxon>
    </lineage>
</organism>
<dbReference type="PANTHER" id="PTHR10039:SF5">
    <property type="entry name" value="NACHT DOMAIN-CONTAINING PROTEIN"/>
    <property type="match status" value="1"/>
</dbReference>
<dbReference type="PANTHER" id="PTHR10039">
    <property type="entry name" value="AMELOGENIN"/>
    <property type="match status" value="1"/>
</dbReference>
<keyword evidence="1" id="KW-0677">Repeat</keyword>
<dbReference type="InterPro" id="IPR056884">
    <property type="entry name" value="NPHP3-like_N"/>
</dbReference>
<reference evidence="3" key="1">
    <citation type="journal article" date="2020" name="Stud. Mycol.">
        <title>101 Dothideomycetes genomes: a test case for predicting lifestyles and emergence of pathogens.</title>
        <authorList>
            <person name="Haridas S."/>
            <person name="Albert R."/>
            <person name="Binder M."/>
            <person name="Bloem J."/>
            <person name="Labutti K."/>
            <person name="Salamov A."/>
            <person name="Andreopoulos B."/>
            <person name="Baker S."/>
            <person name="Barry K."/>
            <person name="Bills G."/>
            <person name="Bluhm B."/>
            <person name="Cannon C."/>
            <person name="Castanera R."/>
            <person name="Culley D."/>
            <person name="Daum C."/>
            <person name="Ezra D."/>
            <person name="Gonzalez J."/>
            <person name="Henrissat B."/>
            <person name="Kuo A."/>
            <person name="Liang C."/>
            <person name="Lipzen A."/>
            <person name="Lutzoni F."/>
            <person name="Magnuson J."/>
            <person name="Mondo S."/>
            <person name="Nolan M."/>
            <person name="Ohm R."/>
            <person name="Pangilinan J."/>
            <person name="Park H.-J."/>
            <person name="Ramirez L."/>
            <person name="Alfaro M."/>
            <person name="Sun H."/>
            <person name="Tritt A."/>
            <person name="Yoshinaga Y."/>
            <person name="Zwiers L.-H."/>
            <person name="Turgeon B."/>
            <person name="Goodwin S."/>
            <person name="Spatafora J."/>
            <person name="Crous P."/>
            <person name="Grigoriev I."/>
        </authorList>
    </citation>
    <scope>NUCLEOTIDE SEQUENCE</scope>
    <source>
        <strain evidence="3">CBS 125425</strain>
    </source>
</reference>
<dbReference type="Proteomes" id="UP000799444">
    <property type="component" value="Unassembled WGS sequence"/>
</dbReference>
<name>A0A9P4QW12_9PLEO</name>